<dbReference type="Proteomes" id="UP000494206">
    <property type="component" value="Unassembled WGS sequence"/>
</dbReference>
<keyword evidence="3" id="KW-1185">Reference proteome</keyword>
<sequence>MLLSRNSTSTHQSEANQLAKKKGRMKTIGKKREMRLLMRRLNDKSAYRQGMENMQTKLETVMEEPTETSTDATEIEACRAENRELQEIFQKIQHSIEADRCALLFKLDMEREQYEKLREVKKWNFANMQRVLRARQNKCFNTYFAEEPENMPTTSCEDSLKPITDLAMIEREFEKSRIEIAEIYALCQTKGFTTAAKFANSLDNNLGNDAKRRVDKINKKLINLGRHIAIHKANKVTSHLRQELEFALNVPGSAKPSCEEKSHMLEEFEKASLDMVCDLKKTLERLKVVAAGDNCDEFESYLEVVSDKFQHIIRHFQHNNPEYHI</sequence>
<feature type="compositionally biased region" description="Polar residues" evidence="1">
    <location>
        <begin position="1"/>
        <end position="16"/>
    </location>
</feature>
<dbReference type="AlphaFoldDB" id="A0A8S1F4Y2"/>
<proteinExistence type="predicted"/>
<protein>
    <submittedName>
        <fullName evidence="2">Uncharacterized protein</fullName>
    </submittedName>
</protein>
<gene>
    <name evidence="2" type="ORF">CBOVIS_LOCUS8942</name>
</gene>
<evidence type="ECO:0000313" key="3">
    <source>
        <dbReference type="Proteomes" id="UP000494206"/>
    </source>
</evidence>
<comment type="caution">
    <text evidence="2">The sequence shown here is derived from an EMBL/GenBank/DDBJ whole genome shotgun (WGS) entry which is preliminary data.</text>
</comment>
<organism evidence="2 3">
    <name type="scientific">Caenorhabditis bovis</name>
    <dbReference type="NCBI Taxonomy" id="2654633"/>
    <lineage>
        <taxon>Eukaryota</taxon>
        <taxon>Metazoa</taxon>
        <taxon>Ecdysozoa</taxon>
        <taxon>Nematoda</taxon>
        <taxon>Chromadorea</taxon>
        <taxon>Rhabditida</taxon>
        <taxon>Rhabditina</taxon>
        <taxon>Rhabditomorpha</taxon>
        <taxon>Rhabditoidea</taxon>
        <taxon>Rhabditidae</taxon>
        <taxon>Peloderinae</taxon>
        <taxon>Caenorhabditis</taxon>
    </lineage>
</organism>
<evidence type="ECO:0000256" key="1">
    <source>
        <dbReference type="SAM" id="MobiDB-lite"/>
    </source>
</evidence>
<dbReference type="EMBL" id="CADEPM010000005">
    <property type="protein sequence ID" value="CAB3406945.1"/>
    <property type="molecule type" value="Genomic_DNA"/>
</dbReference>
<feature type="region of interest" description="Disordered" evidence="1">
    <location>
        <begin position="1"/>
        <end position="26"/>
    </location>
</feature>
<evidence type="ECO:0000313" key="2">
    <source>
        <dbReference type="EMBL" id="CAB3406945.1"/>
    </source>
</evidence>
<accession>A0A8S1F4Y2</accession>
<reference evidence="2 3" key="1">
    <citation type="submission" date="2020-04" db="EMBL/GenBank/DDBJ databases">
        <authorList>
            <person name="Laetsch R D."/>
            <person name="Stevens L."/>
            <person name="Kumar S."/>
            <person name="Blaxter L. M."/>
        </authorList>
    </citation>
    <scope>NUCLEOTIDE SEQUENCE [LARGE SCALE GENOMIC DNA]</scope>
</reference>
<name>A0A8S1F4Y2_9PELO</name>